<name>A0A4Z2GZR0_9TELE</name>
<sequence>MAGRVFLQQGGVVVLAQRVQDGGPVGFFLVFLPRCDPPRASRALRLFGYRCGVKALSVRSAVTSRVRQIRRYAARGNGRQAGEQKARL</sequence>
<gene>
    <name evidence="1" type="ORF">EYF80_031055</name>
</gene>
<protein>
    <submittedName>
        <fullName evidence="1">Uncharacterized protein</fullName>
    </submittedName>
</protein>
<evidence type="ECO:0000313" key="2">
    <source>
        <dbReference type="Proteomes" id="UP000314294"/>
    </source>
</evidence>
<evidence type="ECO:0000313" key="1">
    <source>
        <dbReference type="EMBL" id="TNN58730.1"/>
    </source>
</evidence>
<accession>A0A4Z2GZR0</accession>
<dbReference type="EMBL" id="SRLO01000372">
    <property type="protein sequence ID" value="TNN58730.1"/>
    <property type="molecule type" value="Genomic_DNA"/>
</dbReference>
<organism evidence="1 2">
    <name type="scientific">Liparis tanakae</name>
    <name type="common">Tanaka's snailfish</name>
    <dbReference type="NCBI Taxonomy" id="230148"/>
    <lineage>
        <taxon>Eukaryota</taxon>
        <taxon>Metazoa</taxon>
        <taxon>Chordata</taxon>
        <taxon>Craniata</taxon>
        <taxon>Vertebrata</taxon>
        <taxon>Euteleostomi</taxon>
        <taxon>Actinopterygii</taxon>
        <taxon>Neopterygii</taxon>
        <taxon>Teleostei</taxon>
        <taxon>Neoteleostei</taxon>
        <taxon>Acanthomorphata</taxon>
        <taxon>Eupercaria</taxon>
        <taxon>Perciformes</taxon>
        <taxon>Cottioidei</taxon>
        <taxon>Cottales</taxon>
        <taxon>Liparidae</taxon>
        <taxon>Liparis</taxon>
    </lineage>
</organism>
<dbReference type="AlphaFoldDB" id="A0A4Z2GZR0"/>
<dbReference type="Proteomes" id="UP000314294">
    <property type="component" value="Unassembled WGS sequence"/>
</dbReference>
<proteinExistence type="predicted"/>
<keyword evidence="2" id="KW-1185">Reference proteome</keyword>
<comment type="caution">
    <text evidence="1">The sequence shown here is derived from an EMBL/GenBank/DDBJ whole genome shotgun (WGS) entry which is preliminary data.</text>
</comment>
<reference evidence="1 2" key="1">
    <citation type="submission" date="2019-03" db="EMBL/GenBank/DDBJ databases">
        <title>First draft genome of Liparis tanakae, snailfish: a comprehensive survey of snailfish specific genes.</title>
        <authorList>
            <person name="Kim W."/>
            <person name="Song I."/>
            <person name="Jeong J.-H."/>
            <person name="Kim D."/>
            <person name="Kim S."/>
            <person name="Ryu S."/>
            <person name="Song J.Y."/>
            <person name="Lee S.K."/>
        </authorList>
    </citation>
    <scope>NUCLEOTIDE SEQUENCE [LARGE SCALE GENOMIC DNA]</scope>
    <source>
        <tissue evidence="1">Muscle</tissue>
    </source>
</reference>